<organism evidence="4 5">
    <name type="scientific">Hyphomicrobium album</name>
    <dbReference type="NCBI Taxonomy" id="2665159"/>
    <lineage>
        <taxon>Bacteria</taxon>
        <taxon>Pseudomonadati</taxon>
        <taxon>Pseudomonadota</taxon>
        <taxon>Alphaproteobacteria</taxon>
        <taxon>Hyphomicrobiales</taxon>
        <taxon>Hyphomicrobiaceae</taxon>
        <taxon>Hyphomicrobium</taxon>
    </lineage>
</organism>
<dbReference type="AlphaFoldDB" id="A0A6I3KGL6"/>
<feature type="transmembrane region" description="Helical" evidence="2">
    <location>
        <begin position="468"/>
        <end position="486"/>
    </location>
</feature>
<evidence type="ECO:0000313" key="4">
    <source>
        <dbReference type="EMBL" id="MTD93120.1"/>
    </source>
</evidence>
<dbReference type="InterPro" id="IPR010090">
    <property type="entry name" value="Phage_tape_meas"/>
</dbReference>
<keyword evidence="5" id="KW-1185">Reference proteome</keyword>
<keyword evidence="2" id="KW-0472">Membrane</keyword>
<dbReference type="NCBIfam" id="TIGR01760">
    <property type="entry name" value="tape_meas_TP901"/>
    <property type="match status" value="1"/>
</dbReference>
<evidence type="ECO:0000256" key="2">
    <source>
        <dbReference type="SAM" id="Phobius"/>
    </source>
</evidence>
<reference evidence="4 5" key="1">
    <citation type="submission" date="2019-11" db="EMBL/GenBank/DDBJ databases">
        <title>Identification of a novel strain.</title>
        <authorList>
            <person name="Xu Q."/>
            <person name="Wang G."/>
        </authorList>
    </citation>
    <scope>NUCLEOTIDE SEQUENCE [LARGE SCALE GENOMIC DNA]</scope>
    <source>
        <strain evidence="5">xq</strain>
    </source>
</reference>
<gene>
    <name evidence="4" type="ORF">GIW81_02090</name>
</gene>
<protein>
    <submittedName>
        <fullName evidence="4">Phage tail tape measure protein</fullName>
    </submittedName>
</protein>
<keyword evidence="2" id="KW-0812">Transmembrane</keyword>
<dbReference type="RefSeq" id="WP_154737689.1">
    <property type="nucleotide sequence ID" value="NZ_WMBQ01000001.1"/>
</dbReference>
<evidence type="ECO:0000256" key="1">
    <source>
        <dbReference type="ARBA" id="ARBA00022612"/>
    </source>
</evidence>
<feature type="transmembrane region" description="Helical" evidence="2">
    <location>
        <begin position="506"/>
        <end position="533"/>
    </location>
</feature>
<dbReference type="PANTHER" id="PTHR37813:SF1">
    <property type="entry name" value="FELS-2 PROPHAGE PROTEIN"/>
    <property type="match status" value="1"/>
</dbReference>
<dbReference type="Pfam" id="PF10145">
    <property type="entry name" value="PhageMin_Tail"/>
    <property type="match status" value="1"/>
</dbReference>
<feature type="domain" description="Phage tail tape measure protein" evidence="3">
    <location>
        <begin position="147"/>
        <end position="341"/>
    </location>
</feature>
<comment type="caution">
    <text evidence="4">The sequence shown here is derived from an EMBL/GenBank/DDBJ whole genome shotgun (WGS) entry which is preliminary data.</text>
</comment>
<name>A0A6I3KGL6_9HYPH</name>
<dbReference type="Proteomes" id="UP000440694">
    <property type="component" value="Unassembled WGS sequence"/>
</dbReference>
<evidence type="ECO:0000259" key="3">
    <source>
        <dbReference type="Pfam" id="PF10145"/>
    </source>
</evidence>
<evidence type="ECO:0000313" key="5">
    <source>
        <dbReference type="Proteomes" id="UP000440694"/>
    </source>
</evidence>
<accession>A0A6I3KGL6</accession>
<proteinExistence type="predicted"/>
<keyword evidence="1" id="KW-1188">Viral release from host cell</keyword>
<dbReference type="PANTHER" id="PTHR37813">
    <property type="entry name" value="FELS-2 PROPHAGE PROTEIN"/>
    <property type="match status" value="1"/>
</dbReference>
<sequence>MSNLAVQILLQLRDQLTAPARTAGRSFTSMSREIQAASRNITGAANGAASGVRSIGAAATASSRQVAGLAQQMNAATRSHGAMAARVGRNNRLVGLGAGLGLAGVLSYGSGLGRGLFNSNLDFAREINNTRAVMTRSSIADLEALEKKTIELSTTTTFSATTIAKAFGEMGAAGYEAREAIMAMPTAIMVAQGAREPLEKTAETLIGIKNQFGLSDADLPHVADVLAETQRQTFSKLEDLREAFKMAGPISKQFGVPLELTAAAVGLLSQQGIKGSLAGTGFRRMMSGFVKETKPTQNILRSLGLDPSDIYDKNGHFKDLPNLLEHLQKKGVTAQQAMAAFGDRGGPILAALLSGGVSELRRLTRELETADGVARKMADDQMAGLPGVFDRLRANVEAARLSIGRSGFAGDMIAVMNFARDRLTDFVQMPDWVQRATGWAAMLLGGLAAIALPAAMLRFALAGLGTRLALLLLPGRALLGVLQGLARAGPMVVHALATVARVAGPLAALFAGLRLLALGTGVGAALLGIVTFYPAIEAAASGFWSGLNTGWQGSEAQQAFQWLAGQLPILGSVFGKIKSGIDFLFDLGSLDSGSLTRFFDAGAAAANKLLNPLRAIRELLGSLPSLSSLWGGGKAGGIAGAAAGARAVIAPPAGGVGRFATLPSGLQMPPSIAGPTTNNIDQSKTVNVGGVSTSVSVSVQTNADPGAIGSAVGSAVGAKVRGATAIDGN</sequence>
<dbReference type="EMBL" id="WMBQ01000001">
    <property type="protein sequence ID" value="MTD93120.1"/>
    <property type="molecule type" value="Genomic_DNA"/>
</dbReference>
<feature type="transmembrane region" description="Helical" evidence="2">
    <location>
        <begin position="439"/>
        <end position="461"/>
    </location>
</feature>
<keyword evidence="2" id="KW-1133">Transmembrane helix</keyword>